<feature type="compositionally biased region" description="Low complexity" evidence="6">
    <location>
        <begin position="57"/>
        <end position="67"/>
    </location>
</feature>
<evidence type="ECO:0000256" key="4">
    <source>
        <dbReference type="ARBA" id="ARBA00022989"/>
    </source>
</evidence>
<evidence type="ECO:0000256" key="7">
    <source>
        <dbReference type="SAM" id="Phobius"/>
    </source>
</evidence>
<evidence type="ECO:0000313" key="8">
    <source>
        <dbReference type="EMBL" id="KAH7020614.1"/>
    </source>
</evidence>
<dbReference type="PANTHER" id="PTHR13317">
    <property type="entry name" value="TRANSMEMBRANE ANTERIOR POSTERIOR TRANSFORMATION PROTEIN 1 HOMOLOG"/>
    <property type="match status" value="1"/>
</dbReference>
<evidence type="ECO:0000256" key="3">
    <source>
        <dbReference type="ARBA" id="ARBA00022692"/>
    </source>
</evidence>
<evidence type="ECO:0000256" key="6">
    <source>
        <dbReference type="SAM" id="MobiDB-lite"/>
    </source>
</evidence>
<gene>
    <name evidence="8" type="ORF">B0J12DRAFT_714572</name>
</gene>
<dbReference type="Pfam" id="PF05346">
    <property type="entry name" value="DUF747"/>
    <property type="match status" value="1"/>
</dbReference>
<keyword evidence="3 7" id="KW-0812">Transmembrane</keyword>
<dbReference type="InterPro" id="IPR008010">
    <property type="entry name" value="Tatp1"/>
</dbReference>
<feature type="compositionally biased region" description="Basic and acidic residues" evidence="6">
    <location>
        <begin position="90"/>
        <end position="104"/>
    </location>
</feature>
<dbReference type="PANTHER" id="PTHR13317:SF4">
    <property type="entry name" value="TRANSMEMBRANE ANTERIOR POSTERIOR TRANSFORMATION PROTEIN 1 HOMOLOG"/>
    <property type="match status" value="1"/>
</dbReference>
<feature type="compositionally biased region" description="Polar residues" evidence="6">
    <location>
        <begin position="456"/>
        <end position="475"/>
    </location>
</feature>
<evidence type="ECO:0000256" key="2">
    <source>
        <dbReference type="ARBA" id="ARBA00008803"/>
    </source>
</evidence>
<comment type="similarity">
    <text evidence="2">Belongs to the TAPT1 family.</text>
</comment>
<sequence length="993" mass="109606">MLCSTARSQHCYVGLQAETEAMAGQLATRCSAPCAMSRRGPLSHRDNPQLPTPALSPSPADLSAAEDPAPPGLGISASPEGPASSGTAHAVEKKHDANGVEKRGGTHRYGSVSLDGASDSRLTAPDGKPEHKRRKSSVTSPSSPRGDSERERILKLSPAQIQELTSSPTSLPLRPVDALVDPAPKLDEAPVIFEKNHPAPPNRETKSPDHFVSPSENGEHRRRSSSRAKDVSAHVESSHAKSSSRESRSKPSMSRTVSTPVMRRKQSNRGATPSLDQIQPKSRPTPLNLDDKRGEPNGGLKPSAIQETPMPSPMPATIPLPPLSIPTYLQLELSSEKPSPLYIHRSVNSDFPYESSRIKFERLLNFLILPFELEQSLGFGALACLDAWLYTFTILPLRFLKAIWILVKWWATNAWKEANDIAKFIYQGLGRLWQRRRGAVEHATGNGSVEHDATPRKSSFSQTSDPPSGISSANSIPVIMEPQPSRRLPRSSIYRHRRMKSVPSTLMPNHKADILKGLLVISTCLVLMRFDASKTYHNIRGQAAIKLYVIYNVLEVCDRLFSALGQDILECLLSRETLDRNADGRSKVIRPFWMFLLALAYTSIHSTALFYQVITLNVAVNSYSNALLTLLMSNQFVEIKGTVFKKFEKENLFQLTCADMVERFQLWLMLMIIACRNIVEVGGLSILGDLSSSASSGGLGGNGTSAPFRSTSIIPKSFTIFPKWTGQVLGPFLLVLGSEMLVDWLKHAYITKFNNTKPAVYGRFLDVLAKDYYSNAFFDQNLTKRLGLPVLPLACLFIRATIQTYHMFLATHMPMPIPSTATSLSVESGSQATSSSPATTAALQHIDHIFRRALGRSSFGAGAQPTSGWHLWSLDDVIAFTTMIVVFLVAYFVLLAFKLVLGMCLLGFARSRYKGMKEREKMVTTTDGKRVGGWGVVEVEDDKKRWIYADDAEGLRALRDRESKAREKEKGEGKDAGKLEGTSRYSMVAKRIW</sequence>
<comment type="subcellular location">
    <subcellularLocation>
        <location evidence="1">Membrane</location>
        <topology evidence="1">Multi-pass membrane protein</topology>
    </subcellularLocation>
</comment>
<dbReference type="EMBL" id="JAGTJR010000067">
    <property type="protein sequence ID" value="KAH7020614.1"/>
    <property type="molecule type" value="Genomic_DNA"/>
</dbReference>
<evidence type="ECO:0000256" key="1">
    <source>
        <dbReference type="ARBA" id="ARBA00004141"/>
    </source>
</evidence>
<evidence type="ECO:0000256" key="5">
    <source>
        <dbReference type="ARBA" id="ARBA00023136"/>
    </source>
</evidence>
<proteinExistence type="inferred from homology"/>
<accession>A0ABQ8FS12</accession>
<keyword evidence="5 7" id="KW-0472">Membrane</keyword>
<keyword evidence="9" id="KW-1185">Reference proteome</keyword>
<feature type="region of interest" description="Disordered" evidence="6">
    <location>
        <begin position="442"/>
        <end position="476"/>
    </location>
</feature>
<feature type="compositionally biased region" description="Polar residues" evidence="6">
    <location>
        <begin position="159"/>
        <end position="170"/>
    </location>
</feature>
<organism evidence="8 9">
    <name type="scientific">Macrophomina phaseolina</name>
    <dbReference type="NCBI Taxonomy" id="35725"/>
    <lineage>
        <taxon>Eukaryota</taxon>
        <taxon>Fungi</taxon>
        <taxon>Dikarya</taxon>
        <taxon>Ascomycota</taxon>
        <taxon>Pezizomycotina</taxon>
        <taxon>Dothideomycetes</taxon>
        <taxon>Dothideomycetes incertae sedis</taxon>
        <taxon>Botryosphaeriales</taxon>
        <taxon>Botryosphaeriaceae</taxon>
        <taxon>Macrophomina</taxon>
    </lineage>
</organism>
<protein>
    <submittedName>
        <fullName evidence="8">Eukaryotic membrane protein family-domain-containing protein</fullName>
    </submittedName>
</protein>
<dbReference type="Proteomes" id="UP000774617">
    <property type="component" value="Unassembled WGS sequence"/>
</dbReference>
<name>A0ABQ8FS12_9PEZI</name>
<feature type="transmembrane region" description="Helical" evidence="7">
    <location>
        <begin position="877"/>
        <end position="909"/>
    </location>
</feature>
<evidence type="ECO:0000313" key="9">
    <source>
        <dbReference type="Proteomes" id="UP000774617"/>
    </source>
</evidence>
<feature type="compositionally biased region" description="Polar residues" evidence="6">
    <location>
        <begin position="268"/>
        <end position="282"/>
    </location>
</feature>
<keyword evidence="4 7" id="KW-1133">Transmembrane helix</keyword>
<feature type="region of interest" description="Disordered" evidence="6">
    <location>
        <begin position="35"/>
        <end position="316"/>
    </location>
</feature>
<feature type="compositionally biased region" description="Basic and acidic residues" evidence="6">
    <location>
        <begin position="227"/>
        <end position="249"/>
    </location>
</feature>
<comment type="caution">
    <text evidence="8">The sequence shown here is derived from an EMBL/GenBank/DDBJ whole genome shotgun (WGS) entry which is preliminary data.</text>
</comment>
<reference evidence="8 9" key="1">
    <citation type="journal article" date="2021" name="Nat. Commun.">
        <title>Genetic determinants of endophytism in the Arabidopsis root mycobiome.</title>
        <authorList>
            <person name="Mesny F."/>
            <person name="Miyauchi S."/>
            <person name="Thiergart T."/>
            <person name="Pickel B."/>
            <person name="Atanasova L."/>
            <person name="Karlsson M."/>
            <person name="Huettel B."/>
            <person name="Barry K.W."/>
            <person name="Haridas S."/>
            <person name="Chen C."/>
            <person name="Bauer D."/>
            <person name="Andreopoulos W."/>
            <person name="Pangilinan J."/>
            <person name="LaButti K."/>
            <person name="Riley R."/>
            <person name="Lipzen A."/>
            <person name="Clum A."/>
            <person name="Drula E."/>
            <person name="Henrissat B."/>
            <person name="Kohler A."/>
            <person name="Grigoriev I.V."/>
            <person name="Martin F.M."/>
            <person name="Hacquard S."/>
        </authorList>
    </citation>
    <scope>NUCLEOTIDE SEQUENCE [LARGE SCALE GENOMIC DNA]</scope>
    <source>
        <strain evidence="8 9">MPI-SDFR-AT-0080</strain>
    </source>
</reference>